<feature type="domain" description="HipA N-terminal subdomain 1" evidence="5">
    <location>
        <begin position="7"/>
        <end position="104"/>
    </location>
</feature>
<evidence type="ECO:0000259" key="5">
    <source>
        <dbReference type="Pfam" id="PF13657"/>
    </source>
</evidence>
<dbReference type="Pfam" id="PF07804">
    <property type="entry name" value="HipA_C"/>
    <property type="match status" value="1"/>
</dbReference>
<keyword evidence="3" id="KW-0418">Kinase</keyword>
<organism evidence="6 7">
    <name type="scientific">Nocardioides turkmenicus</name>
    <dbReference type="NCBI Taxonomy" id="2711220"/>
    <lineage>
        <taxon>Bacteria</taxon>
        <taxon>Bacillati</taxon>
        <taxon>Actinomycetota</taxon>
        <taxon>Actinomycetes</taxon>
        <taxon>Propionibacteriales</taxon>
        <taxon>Nocardioidaceae</taxon>
        <taxon>Nocardioides</taxon>
    </lineage>
</organism>
<protein>
    <submittedName>
        <fullName evidence="6">Type II toxin-antitoxin system HipA family toxin</fullName>
    </submittedName>
</protein>
<dbReference type="InterPro" id="IPR012893">
    <property type="entry name" value="HipA-like_C"/>
</dbReference>
<gene>
    <name evidence="6" type="ORF">G5C66_10040</name>
</gene>
<evidence type="ECO:0000256" key="2">
    <source>
        <dbReference type="ARBA" id="ARBA00022679"/>
    </source>
</evidence>
<dbReference type="GO" id="GO:0004674">
    <property type="term" value="F:protein serine/threonine kinase activity"/>
    <property type="evidence" value="ECO:0007669"/>
    <property type="project" value="TreeGrafter"/>
</dbReference>
<evidence type="ECO:0000256" key="1">
    <source>
        <dbReference type="ARBA" id="ARBA00010164"/>
    </source>
</evidence>
<dbReference type="PANTHER" id="PTHR37419:SF1">
    <property type="entry name" value="SERINE_THREONINE-PROTEIN KINASE TOXIN HIPA"/>
    <property type="match status" value="1"/>
</dbReference>
<dbReference type="Pfam" id="PF13657">
    <property type="entry name" value="Couple_hipA"/>
    <property type="match status" value="1"/>
</dbReference>
<dbReference type="InterPro" id="IPR017508">
    <property type="entry name" value="HipA_N1"/>
</dbReference>
<accession>A0A6M1QYT3</accession>
<comment type="similarity">
    <text evidence="1">Belongs to the HipA Ser/Thr kinase family.</text>
</comment>
<dbReference type="AlphaFoldDB" id="A0A6M1QYT3"/>
<dbReference type="RefSeq" id="WP_165110814.1">
    <property type="nucleotide sequence ID" value="NZ_JAALAA010000007.1"/>
</dbReference>
<evidence type="ECO:0000313" key="6">
    <source>
        <dbReference type="EMBL" id="NGN93074.1"/>
    </source>
</evidence>
<comment type="caution">
    <text evidence="6">The sequence shown here is derived from an EMBL/GenBank/DDBJ whole genome shotgun (WGS) entry which is preliminary data.</text>
</comment>
<evidence type="ECO:0000259" key="4">
    <source>
        <dbReference type="Pfam" id="PF07804"/>
    </source>
</evidence>
<proteinExistence type="inferred from homology"/>
<dbReference type="NCBIfam" id="TIGR03071">
    <property type="entry name" value="couple_hipA"/>
    <property type="match status" value="1"/>
</dbReference>
<keyword evidence="7" id="KW-1185">Reference proteome</keyword>
<reference evidence="6 7" key="1">
    <citation type="submission" date="2020-02" db="EMBL/GenBank/DDBJ databases">
        <title>Whole-genome analyses of novel actinobacteria.</title>
        <authorList>
            <person name="Sahin N."/>
        </authorList>
    </citation>
    <scope>NUCLEOTIDE SEQUENCE [LARGE SCALE GENOMIC DNA]</scope>
    <source>
        <strain evidence="6 7">KC13</strain>
    </source>
</reference>
<evidence type="ECO:0000313" key="7">
    <source>
        <dbReference type="Proteomes" id="UP000483261"/>
    </source>
</evidence>
<feature type="domain" description="HipA-like C-terminal" evidence="4">
    <location>
        <begin position="152"/>
        <end position="384"/>
    </location>
</feature>
<dbReference type="GO" id="GO:0005829">
    <property type="term" value="C:cytosol"/>
    <property type="evidence" value="ECO:0007669"/>
    <property type="project" value="TreeGrafter"/>
</dbReference>
<sequence>MATERIVLLGNRVAGVLERAGGSLTFTYDADYQQDRAATPISVSMPLARRRHGDAEVNPWLWGLLPDNTRVLDRWAREFQVSAGNPFSLLASPVGEDCPGAVRIVARDRVDDLLGETDNEVDWLSEADVAQRIRDLRTDSAAWLGAASSGRFSLAGAQPKTALLHRDGRWGDPAGSGATTHILKPAIEGMDEHDLNEHLCLAAMGYTGLGAVRTRIVRFEDVSAIVVARYDRRTTTDGRLVRLHQEDLAQALGYFPTAKYQNEGGPGPADVARLIRRLMAPALARSDIERFTGALVWNWIIAGPDAHAKNYSVLLAGRQVALAPFYDVASALPYTDLHPRKLRLAMKFGSGYLMDPPSPPWERLAKDVGLSEDEVRTVASRLLDLAVPAFEKAAADPGVAELASDLPQRLVRLVVERVRRCRRLV</sequence>
<dbReference type="EMBL" id="JAALAA010000007">
    <property type="protein sequence ID" value="NGN93074.1"/>
    <property type="molecule type" value="Genomic_DNA"/>
</dbReference>
<keyword evidence="2" id="KW-0808">Transferase</keyword>
<dbReference type="PANTHER" id="PTHR37419">
    <property type="entry name" value="SERINE/THREONINE-PROTEIN KINASE TOXIN HIPA"/>
    <property type="match status" value="1"/>
</dbReference>
<evidence type="ECO:0000256" key="3">
    <source>
        <dbReference type="ARBA" id="ARBA00022777"/>
    </source>
</evidence>
<dbReference type="Gene3D" id="1.10.1070.20">
    <property type="match status" value="1"/>
</dbReference>
<dbReference type="InterPro" id="IPR052028">
    <property type="entry name" value="HipA_Ser/Thr_kinase"/>
</dbReference>
<dbReference type="Proteomes" id="UP000483261">
    <property type="component" value="Unassembled WGS sequence"/>
</dbReference>
<dbReference type="CDD" id="cd17808">
    <property type="entry name" value="HipA_Ec_like"/>
    <property type="match status" value="1"/>
</dbReference>
<name>A0A6M1QYT3_9ACTN</name>